<dbReference type="PROSITE" id="PS01315">
    <property type="entry name" value="CDS"/>
    <property type="match status" value="1"/>
</dbReference>
<dbReference type="AlphaFoldDB" id="A0A7X0JE16"/>
<evidence type="ECO:0000313" key="21">
    <source>
        <dbReference type="Proteomes" id="UP000522313"/>
    </source>
</evidence>
<reference evidence="20 21" key="1">
    <citation type="submission" date="2020-08" db="EMBL/GenBank/DDBJ databases">
        <title>The Agave Microbiome: Exploring the role of microbial communities in plant adaptations to desert environments.</title>
        <authorList>
            <person name="Partida-Martinez L.P."/>
        </authorList>
    </citation>
    <scope>NUCLEOTIDE SEQUENCE [LARGE SCALE GENOMIC DNA]</scope>
    <source>
        <strain evidence="20 21">AS3.13</strain>
    </source>
</reference>
<evidence type="ECO:0000256" key="7">
    <source>
        <dbReference type="ARBA" id="ARBA00019373"/>
    </source>
</evidence>
<dbReference type="InterPro" id="IPR000374">
    <property type="entry name" value="PC_trans"/>
</dbReference>
<keyword evidence="14" id="KW-0443">Lipid metabolism</keyword>
<dbReference type="GO" id="GO:0016024">
    <property type="term" value="P:CDP-diacylglycerol biosynthetic process"/>
    <property type="evidence" value="ECO:0007669"/>
    <property type="project" value="UniProtKB-UniPathway"/>
</dbReference>
<gene>
    <name evidence="20" type="ORF">F4693_001908</name>
</gene>
<evidence type="ECO:0000256" key="8">
    <source>
        <dbReference type="ARBA" id="ARBA00022475"/>
    </source>
</evidence>
<keyword evidence="12 18" id="KW-0548">Nucleotidyltransferase</keyword>
<comment type="subcellular location">
    <subcellularLocation>
        <location evidence="2">Cell membrane</location>
        <topology evidence="2">Multi-pass membrane protein</topology>
    </subcellularLocation>
</comment>
<feature type="transmembrane region" description="Helical" evidence="19">
    <location>
        <begin position="144"/>
        <end position="164"/>
    </location>
</feature>
<comment type="pathway">
    <text evidence="4">Lipid metabolism.</text>
</comment>
<comment type="catalytic activity">
    <reaction evidence="1 18">
        <text>a 1,2-diacyl-sn-glycero-3-phosphate + CTP + H(+) = a CDP-1,2-diacyl-sn-glycerol + diphosphate</text>
        <dbReference type="Rhea" id="RHEA:16229"/>
        <dbReference type="ChEBI" id="CHEBI:15378"/>
        <dbReference type="ChEBI" id="CHEBI:33019"/>
        <dbReference type="ChEBI" id="CHEBI:37563"/>
        <dbReference type="ChEBI" id="CHEBI:58332"/>
        <dbReference type="ChEBI" id="CHEBI:58608"/>
        <dbReference type="EC" id="2.7.7.41"/>
    </reaction>
</comment>
<evidence type="ECO:0000256" key="4">
    <source>
        <dbReference type="ARBA" id="ARBA00005189"/>
    </source>
</evidence>
<comment type="similarity">
    <text evidence="5 18">Belongs to the CDS family.</text>
</comment>
<feature type="transmembrane region" description="Helical" evidence="19">
    <location>
        <begin position="184"/>
        <end position="203"/>
    </location>
</feature>
<dbReference type="Proteomes" id="UP000522313">
    <property type="component" value="Unassembled WGS sequence"/>
</dbReference>
<keyword evidence="16" id="KW-0594">Phospholipid biosynthesis</keyword>
<evidence type="ECO:0000256" key="5">
    <source>
        <dbReference type="ARBA" id="ARBA00010185"/>
    </source>
</evidence>
<feature type="transmembrane region" description="Helical" evidence="19">
    <location>
        <begin position="74"/>
        <end position="92"/>
    </location>
</feature>
<name>A0A7X0JE16_9SPHN</name>
<dbReference type="GO" id="GO:0005886">
    <property type="term" value="C:plasma membrane"/>
    <property type="evidence" value="ECO:0007669"/>
    <property type="project" value="UniProtKB-SubCell"/>
</dbReference>
<accession>A0A7X0JE16</accession>
<evidence type="ECO:0000256" key="14">
    <source>
        <dbReference type="ARBA" id="ARBA00023098"/>
    </source>
</evidence>
<evidence type="ECO:0000256" key="17">
    <source>
        <dbReference type="ARBA" id="ARBA00023264"/>
    </source>
</evidence>
<evidence type="ECO:0000256" key="15">
    <source>
        <dbReference type="ARBA" id="ARBA00023136"/>
    </source>
</evidence>
<evidence type="ECO:0000256" key="2">
    <source>
        <dbReference type="ARBA" id="ARBA00004651"/>
    </source>
</evidence>
<keyword evidence="17" id="KW-1208">Phospholipid metabolism</keyword>
<sequence length="277" mass="29006">MSDDAPLPPTPDAKLRTPSNLRLRMIASVGMIAIASVALIVGDIAFWLLAVVIALFMMAEWSDLHHVDARTKRLAQMALSVPLATMAPAWLIIEPHDFFTLGLIGGAAFFVVIVTRLPQLAVGIVYCGVPVLALVVLRRHDAHGLLYAFWAMALVWACDIGAFFAGRSIGGPKLAPRLSPNKTWAGLIGGTIAAGALGLVLHATAGLPLALAMCSPLLAVLAQVGDLYESWLKRRAGVKDSGNILPGHGGVLDRLDGLVPVAPVAAILVLMLTGAAA</sequence>
<keyword evidence="10 18" id="KW-0808">Transferase</keyword>
<evidence type="ECO:0000256" key="6">
    <source>
        <dbReference type="ARBA" id="ARBA00012487"/>
    </source>
</evidence>
<dbReference type="PANTHER" id="PTHR46382:SF1">
    <property type="entry name" value="PHOSPHATIDATE CYTIDYLYLTRANSFERASE"/>
    <property type="match status" value="1"/>
</dbReference>
<dbReference type="GO" id="GO:0004605">
    <property type="term" value="F:phosphatidate cytidylyltransferase activity"/>
    <property type="evidence" value="ECO:0007669"/>
    <property type="project" value="UniProtKB-EC"/>
</dbReference>
<evidence type="ECO:0000256" key="1">
    <source>
        <dbReference type="ARBA" id="ARBA00001698"/>
    </source>
</evidence>
<evidence type="ECO:0000256" key="13">
    <source>
        <dbReference type="ARBA" id="ARBA00022989"/>
    </source>
</evidence>
<evidence type="ECO:0000256" key="11">
    <source>
        <dbReference type="ARBA" id="ARBA00022692"/>
    </source>
</evidence>
<proteinExistence type="inferred from homology"/>
<evidence type="ECO:0000256" key="10">
    <source>
        <dbReference type="ARBA" id="ARBA00022679"/>
    </source>
</evidence>
<evidence type="ECO:0000256" key="16">
    <source>
        <dbReference type="ARBA" id="ARBA00023209"/>
    </source>
</evidence>
<evidence type="ECO:0000256" key="18">
    <source>
        <dbReference type="RuleBase" id="RU003938"/>
    </source>
</evidence>
<evidence type="ECO:0000256" key="19">
    <source>
        <dbReference type="SAM" id="Phobius"/>
    </source>
</evidence>
<reference evidence="20 21" key="2">
    <citation type="submission" date="2020-08" db="EMBL/GenBank/DDBJ databases">
        <authorList>
            <person name="Partida-Martinez L."/>
            <person name="Huntemann M."/>
            <person name="Clum A."/>
            <person name="Wang J."/>
            <person name="Palaniappan K."/>
            <person name="Ritter S."/>
            <person name="Chen I.-M."/>
            <person name="Stamatis D."/>
            <person name="Reddy T."/>
            <person name="O'Malley R."/>
            <person name="Daum C."/>
            <person name="Shapiro N."/>
            <person name="Ivanova N."/>
            <person name="Kyrpides N."/>
            <person name="Woyke T."/>
        </authorList>
    </citation>
    <scope>NUCLEOTIDE SEQUENCE [LARGE SCALE GENOMIC DNA]</scope>
    <source>
        <strain evidence="20 21">AS3.13</strain>
    </source>
</reference>
<keyword evidence="11 18" id="KW-0812">Transmembrane</keyword>
<keyword evidence="13 19" id="KW-1133">Transmembrane helix</keyword>
<comment type="pathway">
    <text evidence="3 18">Phospholipid metabolism; CDP-diacylglycerol biosynthesis; CDP-diacylglycerol from sn-glycerol 3-phosphate: step 3/3.</text>
</comment>
<dbReference type="EC" id="2.7.7.41" evidence="6 18"/>
<dbReference type="PANTHER" id="PTHR46382">
    <property type="entry name" value="PHOSPHATIDATE CYTIDYLYLTRANSFERASE"/>
    <property type="match status" value="1"/>
</dbReference>
<comment type="caution">
    <text evidence="20">The sequence shown here is derived from an EMBL/GenBank/DDBJ whole genome shotgun (WGS) entry which is preliminary data.</text>
</comment>
<evidence type="ECO:0000313" key="20">
    <source>
        <dbReference type="EMBL" id="MBB6504927.1"/>
    </source>
</evidence>
<evidence type="ECO:0000256" key="9">
    <source>
        <dbReference type="ARBA" id="ARBA00022516"/>
    </source>
</evidence>
<dbReference type="UniPathway" id="UPA00557">
    <property type="reaction ID" value="UER00614"/>
</dbReference>
<protein>
    <recommendedName>
        <fullName evidence="7 18">Phosphatidate cytidylyltransferase</fullName>
        <ecNumber evidence="6 18">2.7.7.41</ecNumber>
    </recommendedName>
</protein>
<keyword evidence="9" id="KW-0444">Lipid biosynthesis</keyword>
<feature type="transmembrane region" description="Helical" evidence="19">
    <location>
        <begin position="98"/>
        <end position="115"/>
    </location>
</feature>
<keyword evidence="15 19" id="KW-0472">Membrane</keyword>
<evidence type="ECO:0000256" key="12">
    <source>
        <dbReference type="ARBA" id="ARBA00022695"/>
    </source>
</evidence>
<feature type="transmembrane region" description="Helical" evidence="19">
    <location>
        <begin position="120"/>
        <end position="138"/>
    </location>
</feature>
<evidence type="ECO:0000256" key="3">
    <source>
        <dbReference type="ARBA" id="ARBA00005119"/>
    </source>
</evidence>
<dbReference type="RefSeq" id="WP_184505454.1">
    <property type="nucleotide sequence ID" value="NZ_JACHBT010000009.1"/>
</dbReference>
<dbReference type="EMBL" id="JACHBT010000009">
    <property type="protein sequence ID" value="MBB6504927.1"/>
    <property type="molecule type" value="Genomic_DNA"/>
</dbReference>
<dbReference type="Pfam" id="PF01148">
    <property type="entry name" value="CTP_transf_1"/>
    <property type="match status" value="1"/>
</dbReference>
<organism evidence="20 21">
    <name type="scientific">Sphingomonas endophytica</name>
    <dbReference type="NCBI Taxonomy" id="869719"/>
    <lineage>
        <taxon>Bacteria</taxon>
        <taxon>Pseudomonadati</taxon>
        <taxon>Pseudomonadota</taxon>
        <taxon>Alphaproteobacteria</taxon>
        <taxon>Sphingomonadales</taxon>
        <taxon>Sphingomonadaceae</taxon>
        <taxon>Sphingomonas</taxon>
    </lineage>
</organism>
<keyword evidence="8" id="KW-1003">Cell membrane</keyword>